<evidence type="ECO:0000313" key="3">
    <source>
        <dbReference type="Proteomes" id="UP000235371"/>
    </source>
</evidence>
<dbReference type="GeneID" id="36595011"/>
<evidence type="ECO:0000256" key="1">
    <source>
        <dbReference type="SAM" id="MobiDB-lite"/>
    </source>
</evidence>
<dbReference type="OrthoDB" id="3538733at2759"/>
<dbReference type="InParanoid" id="A0A2J6T7Q9"/>
<feature type="compositionally biased region" description="Polar residues" evidence="1">
    <location>
        <begin position="308"/>
        <end position="324"/>
    </location>
</feature>
<reference evidence="2 3" key="1">
    <citation type="submission" date="2016-04" db="EMBL/GenBank/DDBJ databases">
        <title>A degradative enzymes factory behind the ericoid mycorrhizal symbiosis.</title>
        <authorList>
            <consortium name="DOE Joint Genome Institute"/>
            <person name="Martino E."/>
            <person name="Morin E."/>
            <person name="Grelet G."/>
            <person name="Kuo A."/>
            <person name="Kohler A."/>
            <person name="Daghino S."/>
            <person name="Barry K."/>
            <person name="Choi C."/>
            <person name="Cichocki N."/>
            <person name="Clum A."/>
            <person name="Copeland A."/>
            <person name="Hainaut M."/>
            <person name="Haridas S."/>
            <person name="Labutti K."/>
            <person name="Lindquist E."/>
            <person name="Lipzen A."/>
            <person name="Khouja H.-R."/>
            <person name="Murat C."/>
            <person name="Ohm R."/>
            <person name="Olson A."/>
            <person name="Spatafora J."/>
            <person name="Veneault-Fourrey C."/>
            <person name="Henrissat B."/>
            <person name="Grigoriev I."/>
            <person name="Martin F."/>
            <person name="Perotto S."/>
        </authorList>
    </citation>
    <scope>NUCLEOTIDE SEQUENCE [LARGE SCALE GENOMIC DNA]</scope>
    <source>
        <strain evidence="2 3">E</strain>
    </source>
</reference>
<feature type="compositionally biased region" description="Polar residues" evidence="1">
    <location>
        <begin position="383"/>
        <end position="415"/>
    </location>
</feature>
<dbReference type="RefSeq" id="XP_024735954.1">
    <property type="nucleotide sequence ID" value="XM_024886934.1"/>
</dbReference>
<feature type="compositionally biased region" description="Polar residues" evidence="1">
    <location>
        <begin position="231"/>
        <end position="244"/>
    </location>
</feature>
<feature type="compositionally biased region" description="Low complexity" evidence="1">
    <location>
        <begin position="281"/>
        <end position="295"/>
    </location>
</feature>
<sequence length="464" mass="51655">MPPFLQRSGRYFLEFNPASATPFSKMTGPEDGSRSSYVTAYTRVAEIRELYGREPTANEVRALAELPLEKYLGNFYLEDDSETGRRIHLLLQQSEDHRDISFLEEAGELLMEQSTRRPGHWQSPALPPWSPPPSINELSDNAYQFSPVSNDPFAKVGCVKIVESRAIPQHTPVSNEPQHTSYPDLLINPPERWLRKSSTDPQPMRLIKPIFISNIQPASFSKSSSWLDQQVQRQLGATPSSSEQKAPFMPIKPKPLKAPAPRMRKPKPTLQPTPPANQHTGGLQRPQGQPGQPFRPINPYFSVPKWQEGQSHVSPAITGSQPQMNAAPYKGSYSNNANQFSGTLPRTGAHPTANPGVNYNQFPSPPMSATALPTIQPAPKPITKQQPYNHDTRQQPSTQSPAIRTPTSPLTSSFQGDMPWLKPKSAQSKHATAATEPTEIESYDEEYRKAKETADNLKETLAKK</sequence>
<gene>
    <name evidence="2" type="ORF">K444DRAFT_664209</name>
</gene>
<accession>A0A2J6T7Q9</accession>
<dbReference type="AlphaFoldDB" id="A0A2J6T7Q9"/>
<feature type="compositionally biased region" description="Polar residues" evidence="1">
    <location>
        <begin position="332"/>
        <end position="344"/>
    </location>
</feature>
<keyword evidence="3" id="KW-1185">Reference proteome</keyword>
<name>A0A2J6T7Q9_9HELO</name>
<dbReference type="Proteomes" id="UP000235371">
    <property type="component" value="Unassembled WGS sequence"/>
</dbReference>
<evidence type="ECO:0000313" key="2">
    <source>
        <dbReference type="EMBL" id="PMD59050.1"/>
    </source>
</evidence>
<organism evidence="2 3">
    <name type="scientific">Hyaloscypha bicolor E</name>
    <dbReference type="NCBI Taxonomy" id="1095630"/>
    <lineage>
        <taxon>Eukaryota</taxon>
        <taxon>Fungi</taxon>
        <taxon>Dikarya</taxon>
        <taxon>Ascomycota</taxon>
        <taxon>Pezizomycotina</taxon>
        <taxon>Leotiomycetes</taxon>
        <taxon>Helotiales</taxon>
        <taxon>Hyaloscyphaceae</taxon>
        <taxon>Hyaloscypha</taxon>
        <taxon>Hyaloscypha bicolor</taxon>
    </lineage>
</organism>
<protein>
    <submittedName>
        <fullName evidence="2">Uncharacterized protein</fullName>
    </submittedName>
</protein>
<feature type="region of interest" description="Disordered" evidence="1">
    <location>
        <begin position="231"/>
        <end position="446"/>
    </location>
</feature>
<proteinExistence type="predicted"/>
<dbReference type="EMBL" id="KZ613817">
    <property type="protein sequence ID" value="PMD59050.1"/>
    <property type="molecule type" value="Genomic_DNA"/>
</dbReference>